<dbReference type="GO" id="GO:0000506">
    <property type="term" value="C:glycosylphosphatidylinositol-N-acetylglucosaminyltransferase (GPI-GnT) complex"/>
    <property type="evidence" value="ECO:0007669"/>
    <property type="project" value="TreeGrafter"/>
</dbReference>
<protein>
    <submittedName>
        <fullName evidence="2">PIGY protein</fullName>
    </submittedName>
</protein>
<keyword evidence="3" id="KW-1185">Reference proteome</keyword>
<dbReference type="PANTHER" id="PTHR39235:SF1">
    <property type="entry name" value="PHOSPHATIDYLINOSITOL N-ACETYLGLUCOSAMINYLTRANSFERASE SUBUNIT Y"/>
    <property type="match status" value="1"/>
</dbReference>
<dbReference type="Proteomes" id="UP000838412">
    <property type="component" value="Chromosome 7"/>
</dbReference>
<keyword evidence="1" id="KW-0812">Transmembrane</keyword>
<sequence>MAELWRFPVLLTVIWGSVGIFLYGIFFTDHGEKASSLKKIFAPPLYGFPYGCVDPAYWCYYSLLIPITAPVAVFFLFLNWLGLKFFRHN</sequence>
<evidence type="ECO:0000256" key="1">
    <source>
        <dbReference type="SAM" id="Phobius"/>
    </source>
</evidence>
<organism evidence="2 3">
    <name type="scientific">Branchiostoma lanceolatum</name>
    <name type="common">Common lancelet</name>
    <name type="synonym">Amphioxus lanceolatum</name>
    <dbReference type="NCBI Taxonomy" id="7740"/>
    <lineage>
        <taxon>Eukaryota</taxon>
        <taxon>Metazoa</taxon>
        <taxon>Chordata</taxon>
        <taxon>Cephalochordata</taxon>
        <taxon>Leptocardii</taxon>
        <taxon>Amphioxiformes</taxon>
        <taxon>Branchiostomatidae</taxon>
        <taxon>Branchiostoma</taxon>
    </lineage>
</organism>
<gene>
    <name evidence="2" type="primary">PIGY</name>
    <name evidence="2" type="ORF">BLAG_LOCUS22530</name>
</gene>
<dbReference type="GO" id="GO:0006506">
    <property type="term" value="P:GPI anchor biosynthetic process"/>
    <property type="evidence" value="ECO:0007669"/>
    <property type="project" value="TreeGrafter"/>
</dbReference>
<feature type="transmembrane region" description="Helical" evidence="1">
    <location>
        <begin position="7"/>
        <end position="27"/>
    </location>
</feature>
<evidence type="ECO:0000313" key="2">
    <source>
        <dbReference type="EMBL" id="CAH1270121.1"/>
    </source>
</evidence>
<feature type="transmembrane region" description="Helical" evidence="1">
    <location>
        <begin position="63"/>
        <end position="83"/>
    </location>
</feature>
<dbReference type="PANTHER" id="PTHR39235">
    <property type="entry name" value="PHOSPHATIDYLINOSITOL N-ACETYLGLUCOSAMINYLTRANSFERASE SUBUNIT Y"/>
    <property type="match status" value="1"/>
</dbReference>
<dbReference type="Pfam" id="PF15159">
    <property type="entry name" value="PIG-Y"/>
    <property type="match status" value="1"/>
</dbReference>
<keyword evidence="1" id="KW-1133">Transmembrane helix</keyword>
<dbReference type="OrthoDB" id="8902753at2759"/>
<dbReference type="EMBL" id="OV696692">
    <property type="protein sequence ID" value="CAH1270121.1"/>
    <property type="molecule type" value="Genomic_DNA"/>
</dbReference>
<dbReference type="InterPro" id="IPR029164">
    <property type="entry name" value="PIG-Y"/>
</dbReference>
<proteinExistence type="predicted"/>
<keyword evidence="1" id="KW-0472">Membrane</keyword>
<dbReference type="AlphaFoldDB" id="A0A8K0A8M8"/>
<reference evidence="2" key="1">
    <citation type="submission" date="2022-01" db="EMBL/GenBank/DDBJ databases">
        <authorList>
            <person name="Braso-Vives M."/>
        </authorList>
    </citation>
    <scope>NUCLEOTIDE SEQUENCE</scope>
</reference>
<accession>A0A8K0A8M8</accession>
<evidence type="ECO:0000313" key="3">
    <source>
        <dbReference type="Proteomes" id="UP000838412"/>
    </source>
</evidence>
<name>A0A8K0A8M8_BRALA</name>